<gene>
    <name evidence="3" type="ORF">G647_07041</name>
</gene>
<evidence type="ECO:0000313" key="4">
    <source>
        <dbReference type="Proteomes" id="UP000030678"/>
    </source>
</evidence>
<dbReference type="InterPro" id="IPR029071">
    <property type="entry name" value="Ubiquitin-like_domsf"/>
</dbReference>
<evidence type="ECO:0000313" key="3">
    <source>
        <dbReference type="EMBL" id="ETI20699.1"/>
    </source>
</evidence>
<dbReference type="AlphaFoldDB" id="V9D186"/>
<feature type="compositionally biased region" description="Polar residues" evidence="1">
    <location>
        <begin position="118"/>
        <end position="128"/>
    </location>
</feature>
<dbReference type="VEuPathDB" id="FungiDB:G647_07041"/>
<feature type="compositionally biased region" description="Low complexity" evidence="1">
    <location>
        <begin position="339"/>
        <end position="355"/>
    </location>
</feature>
<dbReference type="RefSeq" id="XP_008729580.1">
    <property type="nucleotide sequence ID" value="XM_008731358.1"/>
</dbReference>
<dbReference type="SUPFAM" id="SSF54236">
    <property type="entry name" value="Ubiquitin-like"/>
    <property type="match status" value="1"/>
</dbReference>
<dbReference type="Pfam" id="PF23187">
    <property type="entry name" value="UBX7_N"/>
    <property type="match status" value="1"/>
</dbReference>
<feature type="region of interest" description="Disordered" evidence="1">
    <location>
        <begin position="109"/>
        <end position="128"/>
    </location>
</feature>
<feature type="compositionally biased region" description="Low complexity" evidence="1">
    <location>
        <begin position="502"/>
        <end position="513"/>
    </location>
</feature>
<feature type="compositionally biased region" description="Basic and acidic residues" evidence="1">
    <location>
        <begin position="286"/>
        <end position="334"/>
    </location>
</feature>
<dbReference type="EMBL" id="KB822707">
    <property type="protein sequence ID" value="ETI20699.1"/>
    <property type="molecule type" value="Genomic_DNA"/>
</dbReference>
<reference evidence="3 4" key="1">
    <citation type="submission" date="2013-03" db="EMBL/GenBank/DDBJ databases">
        <title>The Genome Sequence of Cladophialophora carrionii CBS 160.54.</title>
        <authorList>
            <consortium name="The Broad Institute Genomics Platform"/>
            <person name="Cuomo C."/>
            <person name="de Hoog S."/>
            <person name="Gorbushina A."/>
            <person name="Walker B."/>
            <person name="Young S.K."/>
            <person name="Zeng Q."/>
            <person name="Gargeya S."/>
            <person name="Fitzgerald M."/>
            <person name="Haas B."/>
            <person name="Abouelleil A."/>
            <person name="Allen A.W."/>
            <person name="Alvarado L."/>
            <person name="Arachchi H.M."/>
            <person name="Berlin A.M."/>
            <person name="Chapman S.B."/>
            <person name="Gainer-Dewar J."/>
            <person name="Goldberg J."/>
            <person name="Griggs A."/>
            <person name="Gujja S."/>
            <person name="Hansen M."/>
            <person name="Howarth C."/>
            <person name="Imamovic A."/>
            <person name="Ireland A."/>
            <person name="Larimer J."/>
            <person name="McCowan C."/>
            <person name="Murphy C."/>
            <person name="Pearson M."/>
            <person name="Poon T.W."/>
            <person name="Priest M."/>
            <person name="Roberts A."/>
            <person name="Saif S."/>
            <person name="Shea T."/>
            <person name="Sisk P."/>
            <person name="Sykes S."/>
            <person name="Wortman J."/>
            <person name="Nusbaum C."/>
            <person name="Birren B."/>
        </authorList>
    </citation>
    <scope>NUCLEOTIDE SEQUENCE [LARGE SCALE GENOMIC DNA]</scope>
    <source>
        <strain evidence="3 4">CBS 160.54</strain>
    </source>
</reference>
<dbReference type="PANTHER" id="PTHR46424">
    <property type="entry name" value="UBX DOMAIN-CONTAINING PROTEIN 4"/>
    <property type="match status" value="1"/>
</dbReference>
<dbReference type="CDD" id="cd01767">
    <property type="entry name" value="UBX"/>
    <property type="match status" value="1"/>
</dbReference>
<feature type="compositionally biased region" description="Low complexity" evidence="1">
    <location>
        <begin position="227"/>
        <end position="246"/>
    </location>
</feature>
<feature type="region of interest" description="Disordered" evidence="1">
    <location>
        <begin position="219"/>
        <end position="360"/>
    </location>
</feature>
<feature type="region of interest" description="Disordered" evidence="1">
    <location>
        <begin position="499"/>
        <end position="561"/>
    </location>
</feature>
<dbReference type="HOGENOM" id="CLU_035996_0_0_1"/>
<feature type="compositionally biased region" description="Low complexity" evidence="1">
    <location>
        <begin position="263"/>
        <end position="284"/>
    </location>
</feature>
<dbReference type="Proteomes" id="UP000030678">
    <property type="component" value="Unassembled WGS sequence"/>
</dbReference>
<sequence length="561" mass="60657">MFHEGDLQSGIGVAVQQSKAVLCFVDDDTETSAQWKAVLEDEAISHAIADQAVALRLQAGSPEAGFLTPICSINSTPAVVVIKDAQVQMNLQSAEVPVEELKSRLTTTFDTQRHRQAQESSEPSSTDASDVALEYLHLQPQPGQMRLPNNAYDALRNYTQRLLDEGKSHSDIFETQLTLLNNIPIFKEEVSNLRGTKSKRELSEYARSRLLRLPAVGLKIPGQSRGAPTSSSQPPQQQSALSNPPATASAGERVYPTPNRTAPAPQSQSPTPSHPNPSQSSPISEPDEKQKAQRQEYIRMQREREQAAQAERERIKAQIKADREERRRVDELRKQGGYRSSDTDTGSTSTSVRGTARAHATTDVRVQVRTFDGSTLRTSLPASARITDKLRPWIDEATNTNIPYNLKLILTPLPNRTIEAGEEDTSLSDLGIVGSCTFVMVPVKGYVESYSTGAGGLMGQNGLLGGVGGMVSGGYNIVSGTAGWALGGVKSLLGYGGPQVGTTDASSSSTPSAEQGAGGAKNVRIRTLADQRAEEAKKNQQFYNGNQLNFEPKKDDDGKKD</sequence>
<dbReference type="InterPro" id="IPR001012">
    <property type="entry name" value="UBX_dom"/>
</dbReference>
<dbReference type="OrthoDB" id="2445133at2759"/>
<evidence type="ECO:0000256" key="1">
    <source>
        <dbReference type="SAM" id="MobiDB-lite"/>
    </source>
</evidence>
<dbReference type="Pfam" id="PF00789">
    <property type="entry name" value="UBX"/>
    <property type="match status" value="1"/>
</dbReference>
<dbReference type="PROSITE" id="PS50033">
    <property type="entry name" value="UBX"/>
    <property type="match status" value="1"/>
</dbReference>
<feature type="domain" description="UBX" evidence="2">
    <location>
        <begin position="359"/>
        <end position="440"/>
    </location>
</feature>
<dbReference type="GO" id="GO:0005783">
    <property type="term" value="C:endoplasmic reticulum"/>
    <property type="evidence" value="ECO:0007669"/>
    <property type="project" value="TreeGrafter"/>
</dbReference>
<evidence type="ECO:0000259" key="2">
    <source>
        <dbReference type="PROSITE" id="PS50033"/>
    </source>
</evidence>
<dbReference type="GeneID" id="19985534"/>
<dbReference type="Gene3D" id="3.10.20.90">
    <property type="entry name" value="Phosphatidylinositol 3-kinase Catalytic Subunit, Chain A, domain 1"/>
    <property type="match status" value="1"/>
</dbReference>
<accession>V9D186</accession>
<feature type="compositionally biased region" description="Basic and acidic residues" evidence="1">
    <location>
        <begin position="527"/>
        <end position="538"/>
    </location>
</feature>
<dbReference type="GO" id="GO:0036503">
    <property type="term" value="P:ERAD pathway"/>
    <property type="evidence" value="ECO:0007669"/>
    <property type="project" value="TreeGrafter"/>
</dbReference>
<protein>
    <recommendedName>
        <fullName evidence="2">UBX domain-containing protein</fullName>
    </recommendedName>
</protein>
<feature type="compositionally biased region" description="Basic and acidic residues" evidence="1">
    <location>
        <begin position="551"/>
        <end position="561"/>
    </location>
</feature>
<name>V9D186_9EURO</name>
<dbReference type="PANTHER" id="PTHR46424:SF1">
    <property type="entry name" value="UBX DOMAIN-CONTAINING PROTEIN 4"/>
    <property type="match status" value="1"/>
</dbReference>
<feature type="compositionally biased region" description="Polar residues" evidence="1">
    <location>
        <begin position="539"/>
        <end position="549"/>
    </location>
</feature>
<proteinExistence type="predicted"/>
<organism evidence="3 4">
    <name type="scientific">Cladophialophora carrionii CBS 160.54</name>
    <dbReference type="NCBI Taxonomy" id="1279043"/>
    <lineage>
        <taxon>Eukaryota</taxon>
        <taxon>Fungi</taxon>
        <taxon>Dikarya</taxon>
        <taxon>Ascomycota</taxon>
        <taxon>Pezizomycotina</taxon>
        <taxon>Eurotiomycetes</taxon>
        <taxon>Chaetothyriomycetidae</taxon>
        <taxon>Chaetothyriales</taxon>
        <taxon>Herpotrichiellaceae</taxon>
        <taxon>Cladophialophora</taxon>
    </lineage>
</organism>